<dbReference type="SUPFAM" id="SSF56281">
    <property type="entry name" value="Metallo-hydrolase/oxidoreductase"/>
    <property type="match status" value="1"/>
</dbReference>
<dbReference type="EMBL" id="SGIU01000002">
    <property type="protein sequence ID" value="TAI47467.1"/>
    <property type="molecule type" value="Genomic_DNA"/>
</dbReference>
<comment type="caution">
    <text evidence="2">The sequence shown here is derived from an EMBL/GenBank/DDBJ whole genome shotgun (WGS) entry which is preliminary data.</text>
</comment>
<name>A0A4Q8QD75_9FLAO</name>
<evidence type="ECO:0000313" key="3">
    <source>
        <dbReference type="Proteomes" id="UP000291981"/>
    </source>
</evidence>
<dbReference type="Gene3D" id="3.60.15.10">
    <property type="entry name" value="Ribonuclease Z/Hydroxyacylglutathione hydrolase-like"/>
    <property type="match status" value="1"/>
</dbReference>
<dbReference type="InterPro" id="IPR036866">
    <property type="entry name" value="RibonucZ/Hydroxyglut_hydro"/>
</dbReference>
<dbReference type="Pfam" id="PF00753">
    <property type="entry name" value="Lactamase_B"/>
    <property type="match status" value="1"/>
</dbReference>
<dbReference type="SMART" id="SM00849">
    <property type="entry name" value="Lactamase_B"/>
    <property type="match status" value="1"/>
</dbReference>
<dbReference type="Proteomes" id="UP000291981">
    <property type="component" value="Unassembled WGS sequence"/>
</dbReference>
<dbReference type="AlphaFoldDB" id="A0A4Q8QD75"/>
<proteinExistence type="predicted"/>
<keyword evidence="2" id="KW-0378">Hydrolase</keyword>
<feature type="domain" description="Metallo-beta-lactamase" evidence="1">
    <location>
        <begin position="75"/>
        <end position="246"/>
    </location>
</feature>
<gene>
    <name evidence="2" type="ORF">EW142_12405</name>
</gene>
<sequence length="344" mass="38829">MIGRTLLVTKSTIMRNSILILIAVLGLQSIVGQKQLEDYKKVLPKTLERSINFDITKGYAIQKVKPNIYVLTDGIWQSVAVVTTQGVVLIDSPESFGAKIQEAVKSVSNQPITTLIYSHGHSDHIGGSQHLSNIKNLEIISLTGTEAFLREQNDPRRLIPNKTFEGAFILKKGNTRIHLNNHMNHHSPEGDLFISIPEQQFLMVIDVLAPDYVPFKNLDLSNNIHEYLQVFDQILAYDFDVFVGGHLTSLGTRKDVEITKAYVDDVHSTVTRIHQNTNAMAVMSAAAEKVGWDNKYLLFKVFLDKVIDDSYAEIELRWINKLAGVDVWGRSHVSTMLNYVRWDD</sequence>
<dbReference type="InterPro" id="IPR001279">
    <property type="entry name" value="Metallo-B-lactamas"/>
</dbReference>
<dbReference type="GO" id="GO:0016787">
    <property type="term" value="F:hydrolase activity"/>
    <property type="evidence" value="ECO:0007669"/>
    <property type="project" value="UniProtKB-KW"/>
</dbReference>
<organism evidence="2 3">
    <name type="scientific">Flagellimonas allohymeniacidonis</name>
    <dbReference type="NCBI Taxonomy" id="2517819"/>
    <lineage>
        <taxon>Bacteria</taxon>
        <taxon>Pseudomonadati</taxon>
        <taxon>Bacteroidota</taxon>
        <taxon>Flavobacteriia</taxon>
        <taxon>Flavobacteriales</taxon>
        <taxon>Flavobacteriaceae</taxon>
        <taxon>Flagellimonas</taxon>
    </lineage>
</organism>
<evidence type="ECO:0000313" key="2">
    <source>
        <dbReference type="EMBL" id="TAI47467.1"/>
    </source>
</evidence>
<evidence type="ECO:0000259" key="1">
    <source>
        <dbReference type="SMART" id="SM00849"/>
    </source>
</evidence>
<accession>A0A4Q8QD75</accession>
<dbReference type="CDD" id="cd16276">
    <property type="entry name" value="metallo-hydrolase-like_MBL-fold"/>
    <property type="match status" value="1"/>
</dbReference>
<dbReference type="OrthoDB" id="9802248at2"/>
<reference evidence="2 3" key="1">
    <citation type="submission" date="2019-02" db="EMBL/GenBank/DDBJ databases">
        <title>Draft genome sequence of Muricauda sp. 176CP4-71.</title>
        <authorList>
            <person name="Park J.-S."/>
        </authorList>
    </citation>
    <scope>NUCLEOTIDE SEQUENCE [LARGE SCALE GENOMIC DNA]</scope>
    <source>
        <strain evidence="2 3">176CP4-71</strain>
    </source>
</reference>
<keyword evidence="3" id="KW-1185">Reference proteome</keyword>
<protein>
    <submittedName>
        <fullName evidence="2">MBL fold metallo-hydrolase</fullName>
    </submittedName>
</protein>